<organism evidence="1">
    <name type="scientific">marine sediment metagenome</name>
    <dbReference type="NCBI Taxonomy" id="412755"/>
    <lineage>
        <taxon>unclassified sequences</taxon>
        <taxon>metagenomes</taxon>
        <taxon>ecological metagenomes</taxon>
    </lineage>
</organism>
<protein>
    <submittedName>
        <fullName evidence="1">Uncharacterized protein</fullName>
    </submittedName>
</protein>
<evidence type="ECO:0000313" key="1">
    <source>
        <dbReference type="EMBL" id="KKM81487.1"/>
    </source>
</evidence>
<dbReference type="AlphaFoldDB" id="A0A0F9NJL3"/>
<proteinExistence type="predicted"/>
<comment type="caution">
    <text evidence="1">The sequence shown here is derived from an EMBL/GenBank/DDBJ whole genome shotgun (WGS) entry which is preliminary data.</text>
</comment>
<accession>A0A0F9NJL3</accession>
<sequence length="134" mass="15242">MVVRKQLLNQQQASYHEYLRRWKATGEGLPNSCCKAHRGVECAPFVHFDDFLRHEHRLVENEFFMAGLRQQGKTRGGAMPRLVKQQRDLRAMLLIEENDKEVAAASGDIAETEVDMQEPTGVRATDDNDGMVTV</sequence>
<dbReference type="EMBL" id="LAZR01008013">
    <property type="protein sequence ID" value="KKM81487.1"/>
    <property type="molecule type" value="Genomic_DNA"/>
</dbReference>
<gene>
    <name evidence="1" type="ORF">LCGC14_1329320</name>
</gene>
<name>A0A0F9NJL3_9ZZZZ</name>
<reference evidence="1" key="1">
    <citation type="journal article" date="2015" name="Nature">
        <title>Complex archaea that bridge the gap between prokaryotes and eukaryotes.</title>
        <authorList>
            <person name="Spang A."/>
            <person name="Saw J.H."/>
            <person name="Jorgensen S.L."/>
            <person name="Zaremba-Niedzwiedzka K."/>
            <person name="Martijn J."/>
            <person name="Lind A.E."/>
            <person name="van Eijk R."/>
            <person name="Schleper C."/>
            <person name="Guy L."/>
            <person name="Ettema T.J."/>
        </authorList>
    </citation>
    <scope>NUCLEOTIDE SEQUENCE</scope>
</reference>